<evidence type="ECO:0000256" key="3">
    <source>
        <dbReference type="SAM" id="SignalP"/>
    </source>
</evidence>
<organism evidence="5 6">
    <name type="scientific">Cyclotella cryptica</name>
    <dbReference type="NCBI Taxonomy" id="29204"/>
    <lineage>
        <taxon>Eukaryota</taxon>
        <taxon>Sar</taxon>
        <taxon>Stramenopiles</taxon>
        <taxon>Ochrophyta</taxon>
        <taxon>Bacillariophyta</taxon>
        <taxon>Coscinodiscophyceae</taxon>
        <taxon>Thalassiosirophycidae</taxon>
        <taxon>Stephanodiscales</taxon>
        <taxon>Stephanodiscaceae</taxon>
        <taxon>Cyclotella</taxon>
    </lineage>
</organism>
<feature type="signal peptide" evidence="3">
    <location>
        <begin position="1"/>
        <end position="20"/>
    </location>
</feature>
<keyword evidence="1" id="KW-0106">Calcium</keyword>
<evidence type="ECO:0000256" key="2">
    <source>
        <dbReference type="SAM" id="MobiDB-lite"/>
    </source>
</evidence>
<feature type="region of interest" description="Disordered" evidence="2">
    <location>
        <begin position="449"/>
        <end position="469"/>
    </location>
</feature>
<dbReference type="Pfam" id="PF13499">
    <property type="entry name" value="EF-hand_7"/>
    <property type="match status" value="1"/>
</dbReference>
<dbReference type="SUPFAM" id="SSF47473">
    <property type="entry name" value="EF-hand"/>
    <property type="match status" value="1"/>
</dbReference>
<name>A0ABD3Q4R7_9STRA</name>
<dbReference type="PROSITE" id="PS50222">
    <property type="entry name" value="EF_HAND_2"/>
    <property type="match status" value="2"/>
</dbReference>
<keyword evidence="3" id="KW-0732">Signal</keyword>
<comment type="caution">
    <text evidence="5">The sequence shown here is derived from an EMBL/GenBank/DDBJ whole genome shotgun (WGS) entry which is preliminary data.</text>
</comment>
<dbReference type="InterPro" id="IPR011992">
    <property type="entry name" value="EF-hand-dom_pair"/>
</dbReference>
<dbReference type="SMART" id="SM00054">
    <property type="entry name" value="EFh"/>
    <property type="match status" value="2"/>
</dbReference>
<feature type="compositionally biased region" description="Basic and acidic residues" evidence="2">
    <location>
        <begin position="82"/>
        <end position="94"/>
    </location>
</feature>
<evidence type="ECO:0000313" key="5">
    <source>
        <dbReference type="EMBL" id="KAL3795228.1"/>
    </source>
</evidence>
<proteinExistence type="predicted"/>
<feature type="region of interest" description="Disordered" evidence="2">
    <location>
        <begin position="368"/>
        <end position="406"/>
    </location>
</feature>
<dbReference type="InterPro" id="IPR008479">
    <property type="entry name" value="DUF760"/>
</dbReference>
<dbReference type="InterPro" id="IPR002048">
    <property type="entry name" value="EF_hand_dom"/>
</dbReference>
<feature type="compositionally biased region" description="Acidic residues" evidence="2">
    <location>
        <begin position="393"/>
        <end position="402"/>
    </location>
</feature>
<accession>A0ABD3Q4R7</accession>
<protein>
    <recommendedName>
        <fullName evidence="4">EF-hand domain-containing protein</fullName>
    </recommendedName>
</protein>
<evidence type="ECO:0000313" key="6">
    <source>
        <dbReference type="Proteomes" id="UP001516023"/>
    </source>
</evidence>
<gene>
    <name evidence="5" type="ORF">HJC23_008313</name>
</gene>
<dbReference type="AlphaFoldDB" id="A0ABD3Q4R7"/>
<reference evidence="5 6" key="1">
    <citation type="journal article" date="2020" name="G3 (Bethesda)">
        <title>Improved Reference Genome for Cyclotella cryptica CCMP332, a Model for Cell Wall Morphogenesis, Salinity Adaptation, and Lipid Production in Diatoms (Bacillariophyta).</title>
        <authorList>
            <person name="Roberts W.R."/>
            <person name="Downey K.M."/>
            <person name="Ruck E.C."/>
            <person name="Traller J.C."/>
            <person name="Alverson A.J."/>
        </authorList>
    </citation>
    <scope>NUCLEOTIDE SEQUENCE [LARGE SCALE GENOMIC DNA]</scope>
    <source>
        <strain evidence="5 6">CCMP332</strain>
    </source>
</reference>
<dbReference type="Pfam" id="PF05542">
    <property type="entry name" value="DUF760"/>
    <property type="match status" value="2"/>
</dbReference>
<dbReference type="InterPro" id="IPR018247">
    <property type="entry name" value="EF_Hand_1_Ca_BS"/>
</dbReference>
<sequence length="565" mass="62840">MSPAKLAFSLLLINIPSPRGFTPHPCQTSSPWSTLPLSHPSPLETCRTKRRTVSHNGFPPRKSFISRLGASKDWTGAGDKNANNEDDSKKNMKSDDELFRDTMNDVLFMKDDLLSIEGDRYEDEEDGEDEEVDPYEQIAIAEFRENLPDSPTNNTMMASSLETALARQLRTLDATPVDWGGALETLQGRVSDIESGKSENPSYAIFRTVSRERPNEAIGRFVREANPEVVASMSGAVSALLGSLSNPAMGIEVLVQASSEKLGQLCFQLMMTGYMFRNAEYVLALKSLMDIKAEATLEEYKAAFDKLDKDGNGYLELDEVEAMLEEVYEGKVPIFEVSTFMEFFDTNNDGRISWEEFEKGFGGMKRTAPSKVPAYDPDARWSNIGRSLPGSTNEEEDAEELSLGEPTVSGKIKVELDDGRVIEVDAQEYIDDLKQQAVELKRELAREMGGTQLSEKDSPKNPMFEDQSKNSAGGIASYISNLQGDVQSLTKGISPEVIEAMQMLIDFVLEGPASDRSGPSKMKDRKKVEMELPGSALQQLALWQLVIGYRLRETEATGDWRRMME</sequence>
<dbReference type="CDD" id="cd00051">
    <property type="entry name" value="EFh"/>
    <property type="match status" value="1"/>
</dbReference>
<dbReference type="PANTHER" id="PTHR33598:SF4">
    <property type="entry name" value="OS02G0833400 PROTEIN"/>
    <property type="match status" value="1"/>
</dbReference>
<keyword evidence="6" id="KW-1185">Reference proteome</keyword>
<feature type="chain" id="PRO_5044865139" description="EF-hand domain-containing protein" evidence="3">
    <location>
        <begin position="21"/>
        <end position="565"/>
    </location>
</feature>
<evidence type="ECO:0000256" key="1">
    <source>
        <dbReference type="ARBA" id="ARBA00022837"/>
    </source>
</evidence>
<feature type="region of interest" description="Disordered" evidence="2">
    <location>
        <begin position="69"/>
        <end position="94"/>
    </location>
</feature>
<dbReference type="PROSITE" id="PS00018">
    <property type="entry name" value="EF_HAND_1"/>
    <property type="match status" value="2"/>
</dbReference>
<dbReference type="Gene3D" id="1.10.238.10">
    <property type="entry name" value="EF-hand"/>
    <property type="match status" value="1"/>
</dbReference>
<feature type="domain" description="EF-hand" evidence="4">
    <location>
        <begin position="332"/>
        <end position="367"/>
    </location>
</feature>
<evidence type="ECO:0000259" key="4">
    <source>
        <dbReference type="PROSITE" id="PS50222"/>
    </source>
</evidence>
<dbReference type="PANTHER" id="PTHR33598">
    <property type="entry name" value="OS02G0833400 PROTEIN"/>
    <property type="match status" value="1"/>
</dbReference>
<dbReference type="EMBL" id="JABMIG020000073">
    <property type="protein sequence ID" value="KAL3795228.1"/>
    <property type="molecule type" value="Genomic_DNA"/>
</dbReference>
<dbReference type="Proteomes" id="UP001516023">
    <property type="component" value="Unassembled WGS sequence"/>
</dbReference>
<feature type="domain" description="EF-hand" evidence="4">
    <location>
        <begin position="295"/>
        <end position="330"/>
    </location>
</feature>